<dbReference type="InterPro" id="IPR010921">
    <property type="entry name" value="Trp_repressor/repl_initiator"/>
</dbReference>
<dbReference type="HOGENOM" id="CLU_508736_0_0_0"/>
<dbReference type="Pfam" id="PF00308">
    <property type="entry name" value="Bac_DnaA"/>
    <property type="match status" value="1"/>
</dbReference>
<dbReference type="InterPro" id="IPR003593">
    <property type="entry name" value="AAA+_ATPase"/>
</dbReference>
<dbReference type="InterPro" id="IPR013317">
    <property type="entry name" value="DnaA_dom"/>
</dbReference>
<evidence type="ECO:0000259" key="3">
    <source>
        <dbReference type="SMART" id="SM00382"/>
    </source>
</evidence>
<dbReference type="GO" id="GO:0006270">
    <property type="term" value="P:DNA replication initiation"/>
    <property type="evidence" value="ECO:0007669"/>
    <property type="project" value="TreeGrafter"/>
</dbReference>
<sequence>MNENIENTPEIPEIIKIKCEGIEALFQKYITKLADPLNDERNKNNFSIMDISALANIKIDCIYKQENNEEIYNLILHINPTIYKKLNNDTEKKKRIIDIIEFILNRIKQAFNIEKINFQIEQQISYEQILEPKNTLIINGIKGTPQYTFDNFIVDTSNELAYHYIKNIAENKLRDGLTVLLYGPTGLGKSHLLHAMINEMKQHYEGVVNFYTGEIFFSEVMDAFRKKETYIFREQQIEADMLIIDDLHFALKKANEGFISFYNNILNERINRQKWTLLTTDRHPEDYIFDIVNDTVKEYYETLIQNNTDIQTLNLYIPVRDGTTIKYKLHASFVSRLLSGMVLEIVKPTFMAKKRFFWSRLSSKYLNKDYRLTEEENRLIDIFISEVSSDFRYLNGIVNKVGFRILNEKISLKEALIQSIKDYSNFEIDDIIVNRHVEEKSLKLIIEKLLNGLPYTYERLFSTKRINPELKKIRDLIFYILMEKYFYKQKQLAQVFNTDITTIWRARKNIEKIIEKQQDEETIKLYNKLINNVYN</sequence>
<dbReference type="Proteomes" id="UP000001520">
    <property type="component" value="Plasmid megaplasmid pDF308"/>
</dbReference>
<keyword evidence="1" id="KW-0067">ATP-binding</keyword>
<keyword evidence="5" id="KW-1185">Reference proteome</keyword>
<dbReference type="EMBL" id="AP011530">
    <property type="protein sequence ID" value="BAI81831.1"/>
    <property type="molecule type" value="Genomic_DNA"/>
</dbReference>
<dbReference type="Gene3D" id="3.40.50.300">
    <property type="entry name" value="P-loop containing nucleotide triphosphate hydrolases"/>
    <property type="match status" value="1"/>
</dbReference>
<feature type="domain" description="AAA+ ATPase" evidence="3">
    <location>
        <begin position="175"/>
        <end position="323"/>
    </location>
</feature>
<dbReference type="SUPFAM" id="SSF48295">
    <property type="entry name" value="TrpR-like"/>
    <property type="match status" value="1"/>
</dbReference>
<evidence type="ECO:0000313" key="5">
    <source>
        <dbReference type="Proteomes" id="UP000001520"/>
    </source>
</evidence>
<protein>
    <recommendedName>
        <fullName evidence="1">Chromosomal replication initiator protein DnaA</fullName>
    </recommendedName>
</protein>
<accession>D3PF39</accession>
<organism evidence="4 5">
    <name type="scientific">Deferribacter desulfuricans (strain DSM 14783 / JCM 11476 / NBRC 101012 / SSM1)</name>
    <dbReference type="NCBI Taxonomy" id="639282"/>
    <lineage>
        <taxon>Bacteria</taxon>
        <taxon>Pseudomonadati</taxon>
        <taxon>Deferribacterota</taxon>
        <taxon>Deferribacteres</taxon>
        <taxon>Deferribacterales</taxon>
        <taxon>Deferribacteraceae</taxon>
        <taxon>Deferribacter</taxon>
    </lineage>
</organism>
<dbReference type="InterPro" id="IPR027417">
    <property type="entry name" value="P-loop_NTPase"/>
</dbReference>
<geneLocation type="plasmid" evidence="4 5">
    <name>megaplasmid pDF308</name>
</geneLocation>
<dbReference type="GO" id="GO:0005886">
    <property type="term" value="C:plasma membrane"/>
    <property type="evidence" value="ECO:0007669"/>
    <property type="project" value="TreeGrafter"/>
</dbReference>
<dbReference type="PRINTS" id="PR00051">
    <property type="entry name" value="DNAA"/>
</dbReference>
<dbReference type="SMART" id="SM00382">
    <property type="entry name" value="AAA"/>
    <property type="match status" value="1"/>
</dbReference>
<keyword evidence="1" id="KW-0547">Nucleotide-binding</keyword>
<keyword evidence="1" id="KW-0238">DNA-binding</keyword>
<dbReference type="OrthoDB" id="9807019at2"/>
<gene>
    <name evidence="4" type="ordered locus">DEFDS_P211</name>
</gene>
<dbReference type="RefSeq" id="WP_013009043.1">
    <property type="nucleotide sequence ID" value="NC_013940.1"/>
</dbReference>
<comment type="function">
    <text evidence="1">Plays an essential role in the initiation and regulation of chromosomal replication. ATP-DnaA binds to the origin of replication (oriC) to initiate formation of the DNA replication initiation complex once per cell cycle. Binds the DnaA box (a 9 base pair repeat at the origin) and separates the double-stranded (ds)DNA. Forms a right-handed helical filament on oriC DNA; dsDNA binds to the exterior of the filament while single-stranded (ss)DNA is stabiized in the filament's interior. The ATP-DnaA-oriC complex binds and stabilizes one strand of the AT-rich DNA unwinding element (DUE), permitting loading of DNA polymerase. After initiation quickly degrades to an ADP-DnaA complex that is not apt for DNA replication. Binds acidic phospholipids.</text>
</comment>
<evidence type="ECO:0000256" key="1">
    <source>
        <dbReference type="RuleBase" id="RU000577"/>
    </source>
</evidence>
<evidence type="ECO:0000256" key="2">
    <source>
        <dbReference type="RuleBase" id="RU004227"/>
    </source>
</evidence>
<name>D3PF39_DEFDS</name>
<comment type="similarity">
    <text evidence="2">Belongs to the DnaA family.</text>
</comment>
<dbReference type="PANTHER" id="PTHR30050">
    <property type="entry name" value="CHROMOSOMAL REPLICATION INITIATOR PROTEIN DNAA"/>
    <property type="match status" value="1"/>
</dbReference>
<dbReference type="eggNOG" id="COG0593">
    <property type="taxonomic scope" value="Bacteria"/>
</dbReference>
<proteinExistence type="inferred from homology"/>
<keyword evidence="1" id="KW-0235">DNA replication</keyword>
<dbReference type="CDD" id="cd00009">
    <property type="entry name" value="AAA"/>
    <property type="match status" value="1"/>
</dbReference>
<dbReference type="AlphaFoldDB" id="D3PF39"/>
<dbReference type="InterPro" id="IPR020591">
    <property type="entry name" value="Chromosome_initiator_DnaA-like"/>
</dbReference>
<dbReference type="PANTHER" id="PTHR30050:SF2">
    <property type="entry name" value="CHROMOSOMAL REPLICATION INITIATOR PROTEIN DNAA"/>
    <property type="match status" value="1"/>
</dbReference>
<reference evidence="4 5" key="1">
    <citation type="journal article" date="2010" name="DNA Res.">
        <title>Bacterial lifestyle in a deep-sea hydrothermal vent chimney revealed by the genome sequence of the thermophilic bacterium Deferribacter desulfuricans SSM1.</title>
        <authorList>
            <person name="Takaki Y."/>
            <person name="Shimamura S."/>
            <person name="Nakagawa S."/>
            <person name="Fukuhara Y."/>
            <person name="Horikawa H."/>
            <person name="Ankai A."/>
            <person name="Harada T."/>
            <person name="Hosoyama A."/>
            <person name="Oguchi A."/>
            <person name="Fukui S."/>
            <person name="Fujita N."/>
            <person name="Takami H."/>
            <person name="Takai K."/>
        </authorList>
    </citation>
    <scope>NUCLEOTIDE SEQUENCE [LARGE SCALE GENOMIC DNA]</scope>
    <source>
        <strain evidence="5">DSM 14783 / JCM 11476 / NBRC 101012 / SSM1</strain>
        <plasmid evidence="5">Plasmid megaplasmid pDF308</plasmid>
    </source>
</reference>
<dbReference type="Gene3D" id="1.10.1750.10">
    <property type="match status" value="1"/>
</dbReference>
<dbReference type="KEGG" id="ddf:DEFDS_P211"/>
<dbReference type="GO" id="GO:0005524">
    <property type="term" value="F:ATP binding"/>
    <property type="evidence" value="ECO:0007669"/>
    <property type="project" value="UniProtKB-KW"/>
</dbReference>
<dbReference type="GO" id="GO:0003688">
    <property type="term" value="F:DNA replication origin binding"/>
    <property type="evidence" value="ECO:0007669"/>
    <property type="project" value="TreeGrafter"/>
</dbReference>
<evidence type="ECO:0000313" key="4">
    <source>
        <dbReference type="EMBL" id="BAI81831.1"/>
    </source>
</evidence>
<keyword evidence="4" id="KW-0614">Plasmid</keyword>
<dbReference type="SUPFAM" id="SSF52540">
    <property type="entry name" value="P-loop containing nucleoside triphosphate hydrolases"/>
    <property type="match status" value="1"/>
</dbReference>